<dbReference type="InterPro" id="IPR023809">
    <property type="entry name" value="Thiopep_bacteriocin_synth_dom"/>
</dbReference>
<dbReference type="PATRIC" id="fig|145458.7.peg.521"/>
<dbReference type="EMBL" id="LBFI01000024">
    <property type="protein sequence ID" value="KKM46094.1"/>
    <property type="molecule type" value="Genomic_DNA"/>
</dbReference>
<protein>
    <recommendedName>
        <fullName evidence="1">Thiopeptide-type bacteriocin biosynthesis domain-containing protein</fullName>
    </recommendedName>
</protein>
<feature type="domain" description="Thiopeptide-type bacteriocin biosynthesis" evidence="1">
    <location>
        <begin position="23"/>
        <end position="308"/>
    </location>
</feature>
<name>A0A0C5BFY1_9MICO</name>
<evidence type="ECO:0000313" key="3">
    <source>
        <dbReference type="Proteomes" id="UP000052979"/>
    </source>
</evidence>
<accession>A0A0C5BFY1</accession>
<sequence>MFPASPEPLVSPQPGVLAAAPQWWYTRLYTGGIDASDDVIVGILPPLLAEVRALGASRWFFLRYVDRSGPHLRLRVFGPGRSLDRLVRSTRDLGEQLELIVNRSRQPQVELVSGAHAAVFAGAGTAVGLRPAVYEPEIAKYGGTAGIGLAEQLFEFSSELALWAVAEGKKGGSRDALAVLLLTDGVGALVRGAWSASWPTQPVFAWSRVWQEHARWWIGAASGDDEVRRRLDKQAAAGREQFAERVRSLLAEPVVEAWRRRWGRAMEDYLAAAGRVAVSSTAQNLVFHQNHMLMNRLGYAPFEEALLGMYARDWGAPLHD</sequence>
<dbReference type="NCBIfam" id="TIGR03891">
    <property type="entry name" value="thiopep_ocin"/>
    <property type="match status" value="1"/>
</dbReference>
<dbReference type="Proteomes" id="UP000052979">
    <property type="component" value="Unassembled WGS sequence"/>
</dbReference>
<proteinExistence type="predicted"/>
<dbReference type="KEGG" id="rtx:TI83_02185"/>
<dbReference type="AlphaFoldDB" id="A0A0C5BFY1"/>
<dbReference type="Pfam" id="PF14028">
    <property type="entry name" value="Lant_dehydr_C"/>
    <property type="match status" value="1"/>
</dbReference>
<organism evidence="2 3">
    <name type="scientific">Rathayibacter toxicus</name>
    <dbReference type="NCBI Taxonomy" id="145458"/>
    <lineage>
        <taxon>Bacteria</taxon>
        <taxon>Bacillati</taxon>
        <taxon>Actinomycetota</taxon>
        <taxon>Actinomycetes</taxon>
        <taxon>Micrococcales</taxon>
        <taxon>Microbacteriaceae</taxon>
        <taxon>Rathayibacter</taxon>
    </lineage>
</organism>
<evidence type="ECO:0000259" key="1">
    <source>
        <dbReference type="Pfam" id="PF14028"/>
    </source>
</evidence>
<reference evidence="2 3" key="1">
    <citation type="submission" date="2015-04" db="EMBL/GenBank/DDBJ databases">
        <title>Draft genome sequence of Rathayibacter toxicus strain FH-142 (AKA 70134 or CS 32), a Western Australian isolate.</title>
        <authorList>
            <consortium name="Consortium for Microbial Forensics and Genomics (microFORGE)"/>
            <person name="Knight B.M."/>
            <person name="Roberts D.P."/>
            <person name="Lin D."/>
            <person name="Hari K."/>
            <person name="Fletcher J."/>
            <person name="Melcher U."/>
            <person name="Blagden T."/>
            <person name="Luster D.G."/>
            <person name="Sechler A.J."/>
            <person name="Schneider W.L."/>
            <person name="Winegar R.A."/>
        </authorList>
    </citation>
    <scope>NUCLEOTIDE SEQUENCE [LARGE SCALE GENOMIC DNA]</scope>
    <source>
        <strain evidence="2 3">FH142</strain>
    </source>
</reference>
<comment type="caution">
    <text evidence="2">The sequence shown here is derived from an EMBL/GenBank/DDBJ whole genome shotgun (WGS) entry which is preliminary data.</text>
</comment>
<gene>
    <name evidence="2" type="ORF">VT73_03195</name>
</gene>
<dbReference type="eggNOG" id="ENOG5031KBV">
    <property type="taxonomic scope" value="Bacteria"/>
</dbReference>
<dbReference type="KEGG" id="rtc:APU90_04290"/>
<evidence type="ECO:0000313" key="2">
    <source>
        <dbReference type="EMBL" id="KKM46094.1"/>
    </source>
</evidence>
<dbReference type="STRING" id="145458.APU90_04290"/>
<keyword evidence="3" id="KW-1185">Reference proteome</keyword>